<dbReference type="GO" id="GO:0032299">
    <property type="term" value="C:ribonuclease H2 complex"/>
    <property type="evidence" value="ECO:0007669"/>
    <property type="project" value="InterPro"/>
</dbReference>
<dbReference type="PANTHER" id="PTHR40633:SF1">
    <property type="entry name" value="GPI ANCHORED SERINE-THREONINE RICH PROTEIN (AFU_ORTHOLOGUE AFUA_1G03630)"/>
    <property type="match status" value="1"/>
</dbReference>
<keyword evidence="1" id="KW-0732">Signal</keyword>
<feature type="region of interest" description="Disordered" evidence="2">
    <location>
        <begin position="124"/>
        <end position="160"/>
    </location>
</feature>
<dbReference type="Pfam" id="PF08615">
    <property type="entry name" value="RNase_H2_suC"/>
    <property type="match status" value="1"/>
</dbReference>
<dbReference type="GO" id="GO:0006401">
    <property type="term" value="P:RNA catabolic process"/>
    <property type="evidence" value="ECO:0007669"/>
    <property type="project" value="InterPro"/>
</dbReference>
<keyword evidence="3" id="KW-0812">Transmembrane</keyword>
<evidence type="ECO:0000259" key="4">
    <source>
        <dbReference type="Pfam" id="PF10342"/>
    </source>
</evidence>
<dbReference type="InterPro" id="IPR052982">
    <property type="entry name" value="SRP1/TIP1-like"/>
</dbReference>
<dbReference type="PANTHER" id="PTHR40633">
    <property type="entry name" value="MATRIX PROTEIN, PUTATIVE (AFU_ORTHOLOGUE AFUA_8G05410)-RELATED"/>
    <property type="match status" value="1"/>
</dbReference>
<gene>
    <name evidence="6" type="ORF">MYCIT1_LOCUS20454</name>
    <name evidence="5" type="ORF">MYCIT1_LOCUS9792</name>
</gene>
<evidence type="ECO:0000313" key="7">
    <source>
        <dbReference type="Proteomes" id="UP001295794"/>
    </source>
</evidence>
<dbReference type="Gene3D" id="2.40.128.680">
    <property type="match status" value="1"/>
</dbReference>
<dbReference type="AlphaFoldDB" id="A0AAD2H0T8"/>
<protein>
    <recommendedName>
        <fullName evidence="4">Yeast cell wall synthesis Kre9/Knh1-like N-terminal domain-containing protein</fullName>
    </recommendedName>
</protein>
<dbReference type="Pfam" id="PF10342">
    <property type="entry name" value="Kre9_KNH"/>
    <property type="match status" value="1"/>
</dbReference>
<evidence type="ECO:0000256" key="1">
    <source>
        <dbReference type="ARBA" id="ARBA00022729"/>
    </source>
</evidence>
<keyword evidence="7" id="KW-1185">Reference proteome</keyword>
<feature type="region of interest" description="Disordered" evidence="2">
    <location>
        <begin position="49"/>
        <end position="82"/>
    </location>
</feature>
<evidence type="ECO:0000256" key="3">
    <source>
        <dbReference type="SAM" id="Phobius"/>
    </source>
</evidence>
<comment type="caution">
    <text evidence="5">The sequence shown here is derived from an EMBL/GenBank/DDBJ whole genome shotgun (WGS) entry which is preliminary data.</text>
</comment>
<name>A0AAD2H0T8_9AGAR</name>
<dbReference type="Proteomes" id="UP001295794">
    <property type="component" value="Unassembled WGS sequence"/>
</dbReference>
<evidence type="ECO:0000313" key="6">
    <source>
        <dbReference type="EMBL" id="CAK5273769.1"/>
    </source>
</evidence>
<accession>A0AAD2H0T8</accession>
<proteinExistence type="predicted"/>
<dbReference type="InterPro" id="IPR013924">
    <property type="entry name" value="RNase_H2_suC"/>
</dbReference>
<sequence length="466" mass="47308">MAPSLEVAPIPQSGLPQSSPNLMPFHVEHNGAAAISTYMPIEAAPDNVAKPAATTPDAETPEIAGSRPEDTPMPLETIPTPDTATRFMTSFRGRTMHGLKVPLPQGYTGLLLNGDGVLSSGIKPSKSGVKIKPKTTGRSSRSVTRADDVEMDSDQPSTTTRTLLPVSEFSSFVLWQPDIPVDVGRDEYARSLTEWVTLANEPPLMFSTIVFATVLAGAQLAHAIVGPNEPAPGDTFNQGTNCSFAWSADDSGTTAWKGMAVELMTGSNEQMVHLTTVAQGLDGSVAGSFSYACPDVTPNSPIYFYQFTSGGTPNVTWTGRFTIAGTDGSSTAALQTEQSAGTTVHWGTGALTDPSIAIAAPSFGSASAAASNSAAVPAASASVAASSVAPSVAPSTSPAASKAAAASPSLTRSVLAASAPASTSSAAPQSSGSSAALAMGPMAASTLAWPLAAGLATFAAAFTIIL</sequence>
<feature type="region of interest" description="Disordered" evidence="2">
    <location>
        <begin position="1"/>
        <end position="21"/>
    </location>
</feature>
<dbReference type="EMBL" id="CAVNYO010000399">
    <property type="protein sequence ID" value="CAK5273769.1"/>
    <property type="molecule type" value="Genomic_DNA"/>
</dbReference>
<feature type="transmembrane region" description="Helical" evidence="3">
    <location>
        <begin position="447"/>
        <end position="465"/>
    </location>
</feature>
<dbReference type="CDD" id="cd09271">
    <property type="entry name" value="RNase_H2-C"/>
    <property type="match status" value="1"/>
</dbReference>
<evidence type="ECO:0000256" key="2">
    <source>
        <dbReference type="SAM" id="MobiDB-lite"/>
    </source>
</evidence>
<keyword evidence="3" id="KW-1133">Transmembrane helix</keyword>
<dbReference type="InterPro" id="IPR018466">
    <property type="entry name" value="Kre9/Knh1-like_N"/>
</dbReference>
<feature type="domain" description="Yeast cell wall synthesis Kre9/Knh1-like N-terminal" evidence="4">
    <location>
        <begin position="230"/>
        <end position="323"/>
    </location>
</feature>
<keyword evidence="3" id="KW-0472">Membrane</keyword>
<evidence type="ECO:0000313" key="5">
    <source>
        <dbReference type="EMBL" id="CAK5267358.1"/>
    </source>
</evidence>
<reference evidence="5" key="1">
    <citation type="submission" date="2023-11" db="EMBL/GenBank/DDBJ databases">
        <authorList>
            <person name="De Vega J J."/>
            <person name="De Vega J J."/>
        </authorList>
    </citation>
    <scope>NUCLEOTIDE SEQUENCE</scope>
</reference>
<organism evidence="5 7">
    <name type="scientific">Mycena citricolor</name>
    <dbReference type="NCBI Taxonomy" id="2018698"/>
    <lineage>
        <taxon>Eukaryota</taxon>
        <taxon>Fungi</taxon>
        <taxon>Dikarya</taxon>
        <taxon>Basidiomycota</taxon>
        <taxon>Agaricomycotina</taxon>
        <taxon>Agaricomycetes</taxon>
        <taxon>Agaricomycetidae</taxon>
        <taxon>Agaricales</taxon>
        <taxon>Marasmiineae</taxon>
        <taxon>Mycenaceae</taxon>
        <taxon>Mycena</taxon>
    </lineage>
</organism>
<dbReference type="EMBL" id="CAVNYO010000120">
    <property type="protein sequence ID" value="CAK5267358.1"/>
    <property type="molecule type" value="Genomic_DNA"/>
</dbReference>